<sequence>MSLISYVVDFFTPASVKKRRADAELRRDTYSILESIKFLCGVAIGKAKRDGGLVYAAWDETHGTIHSRGMFTEIEPGVILVTQTAGSVDGVLDQHTLRETLKQYAAGFDRYMFQQFPGLAPLYITGVFGEYNAQTVGYIIDLDKRQAFFKRAPNKGLQVSVRRAHIAALLKQIRGCKTPLPFMLEVCSVSGLSQRTAFCYTDDTLPYCDAQATERVLTQYIADLHPNDVLVGTTHARDHHGELWRFTLRPRYNAILTDTSTHCD</sequence>
<proteinExistence type="predicted"/>
<reference evidence="1 2" key="1">
    <citation type="submission" date="2020-09" db="EMBL/GenBank/DDBJ databases">
        <authorList>
            <person name="Jameson E."/>
        </authorList>
    </citation>
    <scope>NUCLEOTIDE SEQUENCE [LARGE SCALE GENOMIC DNA]</scope>
</reference>
<accession>A0A7R8R6K1</accession>
<organism evidence="1 2">
    <name type="scientific">Klebsiella phage vB_KvM-Eowyn</name>
    <dbReference type="NCBI Taxonomy" id="2762819"/>
    <lineage>
        <taxon>Viruses</taxon>
        <taxon>Duplodnaviria</taxon>
        <taxon>Heunggongvirae</taxon>
        <taxon>Uroviricota</taxon>
        <taxon>Caudoviricetes</taxon>
        <taxon>Chimalliviridae</taxon>
        <taxon>Eowynvirus</taxon>
        <taxon>Eowynvirus eowyn</taxon>
    </lineage>
</organism>
<protein>
    <submittedName>
        <fullName evidence="1">Uncharacterized protein</fullName>
    </submittedName>
</protein>
<evidence type="ECO:0000313" key="2">
    <source>
        <dbReference type="Proteomes" id="UP000596247"/>
    </source>
</evidence>
<keyword evidence="2" id="KW-1185">Reference proteome</keyword>
<dbReference type="Proteomes" id="UP000596247">
    <property type="component" value="Chromosome"/>
</dbReference>
<name>A0A7R8R6K1_9CAUD</name>
<gene>
    <name evidence="1" type="ORF">LLCLJKAH_00295</name>
</gene>
<dbReference type="EMBL" id="LR881104">
    <property type="protein sequence ID" value="CAD5236284.1"/>
    <property type="molecule type" value="Genomic_DNA"/>
</dbReference>
<evidence type="ECO:0000313" key="1">
    <source>
        <dbReference type="EMBL" id="CAD5236284.1"/>
    </source>
</evidence>